<proteinExistence type="predicted"/>
<accession>A0AAD4QSR9</accession>
<dbReference type="PANTHER" id="PTHR16161:SF0">
    <property type="entry name" value="TRANSCRIPTIONAL PROTEIN SWT1"/>
    <property type="match status" value="1"/>
</dbReference>
<dbReference type="EMBL" id="WTXG01000002">
    <property type="protein sequence ID" value="KAI0307290.1"/>
    <property type="molecule type" value="Genomic_DNA"/>
</dbReference>
<organism evidence="2 3">
    <name type="scientific">Multifurca ochricompacta</name>
    <dbReference type="NCBI Taxonomy" id="376703"/>
    <lineage>
        <taxon>Eukaryota</taxon>
        <taxon>Fungi</taxon>
        <taxon>Dikarya</taxon>
        <taxon>Basidiomycota</taxon>
        <taxon>Agaricomycotina</taxon>
        <taxon>Agaricomycetes</taxon>
        <taxon>Russulales</taxon>
        <taxon>Russulaceae</taxon>
        <taxon>Multifurca</taxon>
    </lineage>
</organism>
<comment type="caution">
    <text evidence="2">The sequence shown here is derived from an EMBL/GenBank/DDBJ whole genome shotgun (WGS) entry which is preliminary data.</text>
</comment>
<dbReference type="SMART" id="SM00670">
    <property type="entry name" value="PINc"/>
    <property type="match status" value="1"/>
</dbReference>
<keyword evidence="3" id="KW-1185">Reference proteome</keyword>
<dbReference type="PANTHER" id="PTHR16161">
    <property type="entry name" value="TRANSCRIPTIONAL PROTEIN SWT1"/>
    <property type="match status" value="1"/>
</dbReference>
<dbReference type="Proteomes" id="UP001203297">
    <property type="component" value="Unassembled WGS sequence"/>
</dbReference>
<dbReference type="SUPFAM" id="SSF88723">
    <property type="entry name" value="PIN domain-like"/>
    <property type="match status" value="1"/>
</dbReference>
<dbReference type="InterPro" id="IPR052626">
    <property type="entry name" value="SWT1_Regulator"/>
</dbReference>
<dbReference type="GO" id="GO:0005634">
    <property type="term" value="C:nucleus"/>
    <property type="evidence" value="ECO:0007669"/>
    <property type="project" value="TreeGrafter"/>
</dbReference>
<sequence>DATLRRIDDVVNQDVEMQASKETFHLVVDTNILLHQLDALQQFVIDIEYHLPFTLQIIIPGIVISELDKQKTRDDKVAWAARLASTWLLEKVKERRFVKGQTHEETCGKWNVRGRGGSELNDDLILDCCLYFARHPQHGGMIRHVALCSGDKNLCVKVESIGIKTLCPTNGWTSRAIAMALFGGMPMVNLSDFDGQPSKAQRRSRITKADSTVRPVAIAIADAMEVDEEPIRPSHPLDVLHLEVVEHFSQLLLGVVDRVGGPEVPWDGPESGQVSQHAPSWAKIRFAEWGPRECIKYLGRKEGLGCSQGELDKLENFLMYPDKRGGRKGQDWTRSDWERCVLTLERIGKGWEDDELSESVEVLERFAQGTFLLRMRPTGM</sequence>
<dbReference type="Pfam" id="PF13638">
    <property type="entry name" value="PIN_4"/>
    <property type="match status" value="1"/>
</dbReference>
<protein>
    <submittedName>
        <fullName evidence="2">PIN domain-containing protein</fullName>
    </submittedName>
</protein>
<dbReference type="InterPro" id="IPR002716">
    <property type="entry name" value="PIN_dom"/>
</dbReference>
<feature type="non-terminal residue" evidence="2">
    <location>
        <position position="1"/>
    </location>
</feature>
<dbReference type="GO" id="GO:0004540">
    <property type="term" value="F:RNA nuclease activity"/>
    <property type="evidence" value="ECO:0007669"/>
    <property type="project" value="UniProtKB-ARBA"/>
</dbReference>
<dbReference type="InterPro" id="IPR029060">
    <property type="entry name" value="PIN-like_dom_sf"/>
</dbReference>
<name>A0AAD4QSR9_9AGAM</name>
<evidence type="ECO:0000313" key="3">
    <source>
        <dbReference type="Proteomes" id="UP001203297"/>
    </source>
</evidence>
<dbReference type="CDD" id="cd18727">
    <property type="entry name" value="PIN_Swt1-like"/>
    <property type="match status" value="1"/>
</dbReference>
<reference evidence="2" key="1">
    <citation type="journal article" date="2022" name="New Phytol.">
        <title>Evolutionary transition to the ectomycorrhizal habit in the genomes of a hyperdiverse lineage of mushroom-forming fungi.</title>
        <authorList>
            <person name="Looney B."/>
            <person name="Miyauchi S."/>
            <person name="Morin E."/>
            <person name="Drula E."/>
            <person name="Courty P.E."/>
            <person name="Kohler A."/>
            <person name="Kuo A."/>
            <person name="LaButti K."/>
            <person name="Pangilinan J."/>
            <person name="Lipzen A."/>
            <person name="Riley R."/>
            <person name="Andreopoulos W."/>
            <person name="He G."/>
            <person name="Johnson J."/>
            <person name="Nolan M."/>
            <person name="Tritt A."/>
            <person name="Barry K.W."/>
            <person name="Grigoriev I.V."/>
            <person name="Nagy L.G."/>
            <person name="Hibbett D."/>
            <person name="Henrissat B."/>
            <person name="Matheny P.B."/>
            <person name="Labbe J."/>
            <person name="Martin F.M."/>
        </authorList>
    </citation>
    <scope>NUCLEOTIDE SEQUENCE</scope>
    <source>
        <strain evidence="2">BPL690</strain>
    </source>
</reference>
<feature type="domain" description="PIN" evidence="1">
    <location>
        <begin position="24"/>
        <end position="156"/>
    </location>
</feature>
<gene>
    <name evidence="2" type="ORF">B0F90DRAFT_1622051</name>
</gene>
<evidence type="ECO:0000313" key="2">
    <source>
        <dbReference type="EMBL" id="KAI0307290.1"/>
    </source>
</evidence>
<evidence type="ECO:0000259" key="1">
    <source>
        <dbReference type="SMART" id="SM00670"/>
    </source>
</evidence>
<dbReference type="Gene3D" id="3.40.50.1010">
    <property type="entry name" value="5'-nuclease"/>
    <property type="match status" value="1"/>
</dbReference>
<dbReference type="AlphaFoldDB" id="A0AAD4QSR9"/>